<accession>A0A1X6PB99</accession>
<reference evidence="1 2" key="1">
    <citation type="submission" date="2017-03" db="EMBL/GenBank/DDBJ databases">
        <title>WGS assembly of Porphyra umbilicalis.</title>
        <authorList>
            <person name="Brawley S.H."/>
            <person name="Blouin N.A."/>
            <person name="Ficko-Blean E."/>
            <person name="Wheeler G.L."/>
            <person name="Lohr M."/>
            <person name="Goodson H.V."/>
            <person name="Jenkins J.W."/>
            <person name="Blaby-Haas C.E."/>
            <person name="Helliwell K.E."/>
            <person name="Chan C."/>
            <person name="Marriage T."/>
            <person name="Bhattacharya D."/>
            <person name="Klein A.S."/>
            <person name="Badis Y."/>
            <person name="Brodie J."/>
            <person name="Cao Y."/>
            <person name="Collen J."/>
            <person name="Dittami S.M."/>
            <person name="Gachon C.M."/>
            <person name="Green B.R."/>
            <person name="Karpowicz S."/>
            <person name="Kim J.W."/>
            <person name="Kudahl U."/>
            <person name="Lin S."/>
            <person name="Michel G."/>
            <person name="Mittag M."/>
            <person name="Olson B.J."/>
            <person name="Pangilinan J."/>
            <person name="Peng Y."/>
            <person name="Qiu H."/>
            <person name="Shu S."/>
            <person name="Singer J.T."/>
            <person name="Smith A.G."/>
            <person name="Sprecher B.N."/>
            <person name="Wagner V."/>
            <person name="Wang W."/>
            <person name="Wang Z.-Y."/>
            <person name="Yan J."/>
            <person name="Yarish C."/>
            <person name="Zoeuner-Riek S."/>
            <person name="Zhuang Y."/>
            <person name="Zou Y."/>
            <person name="Lindquist E.A."/>
            <person name="Grimwood J."/>
            <person name="Barry K."/>
            <person name="Rokhsar D.S."/>
            <person name="Schmutz J."/>
            <person name="Stiller J.W."/>
            <person name="Grossman A.R."/>
            <person name="Prochnik S.E."/>
        </authorList>
    </citation>
    <scope>NUCLEOTIDE SEQUENCE [LARGE SCALE GENOMIC DNA]</scope>
    <source>
        <strain evidence="1">4086291</strain>
    </source>
</reference>
<dbReference type="Proteomes" id="UP000218209">
    <property type="component" value="Unassembled WGS sequence"/>
</dbReference>
<gene>
    <name evidence="1" type="ORF">BU14_0116s0009</name>
</gene>
<evidence type="ECO:0000313" key="2">
    <source>
        <dbReference type="Proteomes" id="UP000218209"/>
    </source>
</evidence>
<evidence type="ECO:0000313" key="1">
    <source>
        <dbReference type="EMBL" id="OSX78189.1"/>
    </source>
</evidence>
<dbReference type="EMBL" id="KV918818">
    <property type="protein sequence ID" value="OSX78189.1"/>
    <property type="molecule type" value="Genomic_DNA"/>
</dbReference>
<sequence length="199" mass="20770">MAPYLCANCRRSHFSPTGAVMDSASRTCFCSVECAWTLRFRQQAAAVAAARAAAAQRVAAAQAAAAAPAHRDTRGHHADHGAFAAAATDKVGGGHGAGLDATDPAYADPYHGNGGVDDCDEEARGAALQQTAVLLRGTGLGRDMRFFNAATMGGAVDSESDSSGSPGWDRDDMCHHAMFDWQALDKDNPFGSLSSRHCR</sequence>
<keyword evidence="2" id="KW-1185">Reference proteome</keyword>
<protein>
    <submittedName>
        <fullName evidence="1">Uncharacterized protein</fullName>
    </submittedName>
</protein>
<dbReference type="AlphaFoldDB" id="A0A1X6PB99"/>
<proteinExistence type="predicted"/>
<name>A0A1X6PB99_PORUM</name>
<organism evidence="1 2">
    <name type="scientific">Porphyra umbilicalis</name>
    <name type="common">Purple laver</name>
    <name type="synonym">Red alga</name>
    <dbReference type="NCBI Taxonomy" id="2786"/>
    <lineage>
        <taxon>Eukaryota</taxon>
        <taxon>Rhodophyta</taxon>
        <taxon>Bangiophyceae</taxon>
        <taxon>Bangiales</taxon>
        <taxon>Bangiaceae</taxon>
        <taxon>Porphyra</taxon>
    </lineage>
</organism>